<comment type="similarity">
    <text evidence="2">Belongs to the major facilitator superfamily. Sugar transporter (TC 2.A.1.1) family.</text>
</comment>
<keyword evidence="5" id="KW-1133">Transmembrane helix</keyword>
<dbReference type="PANTHER" id="PTHR23500:SF574">
    <property type="entry name" value="SUGAR TRANSPORT PROTEIN 1"/>
    <property type="match status" value="1"/>
</dbReference>
<evidence type="ECO:0000256" key="5">
    <source>
        <dbReference type="ARBA" id="ARBA00022989"/>
    </source>
</evidence>
<name>A0AAV5L0Y9_9ROSI</name>
<dbReference type="PANTHER" id="PTHR23500">
    <property type="entry name" value="SOLUTE CARRIER FAMILY 2, FACILITATED GLUCOSE TRANSPORTER"/>
    <property type="match status" value="1"/>
</dbReference>
<dbReference type="EMBL" id="BPVZ01000089">
    <property type="protein sequence ID" value="GKV30910.1"/>
    <property type="molecule type" value="Genomic_DNA"/>
</dbReference>
<evidence type="ECO:0000256" key="4">
    <source>
        <dbReference type="ARBA" id="ARBA00022692"/>
    </source>
</evidence>
<dbReference type="Pfam" id="PF00083">
    <property type="entry name" value="Sugar_tr"/>
    <property type="match status" value="1"/>
</dbReference>
<sequence>MVPAIIITVGSLVLPDTSNSMIERGQSTEAKDKLKQIRGVDNVDQEFDDLVAASEASKLEEHPWTNSLQRKLSWLLALVLNLELMETPVICPSGMPLLWYFSSASMLLHLLGLGDS</sequence>
<keyword evidence="8" id="KW-1185">Reference proteome</keyword>
<evidence type="ECO:0000256" key="3">
    <source>
        <dbReference type="ARBA" id="ARBA00022448"/>
    </source>
</evidence>
<evidence type="ECO:0000256" key="6">
    <source>
        <dbReference type="ARBA" id="ARBA00023136"/>
    </source>
</evidence>
<accession>A0AAV5L0Y9</accession>
<dbReference type="InterPro" id="IPR045262">
    <property type="entry name" value="STP/PLT_plant"/>
</dbReference>
<dbReference type="GO" id="GO:0016020">
    <property type="term" value="C:membrane"/>
    <property type="evidence" value="ECO:0007669"/>
    <property type="project" value="UniProtKB-SubCell"/>
</dbReference>
<protein>
    <submittedName>
        <fullName evidence="7">Uncharacterized protein</fullName>
    </submittedName>
</protein>
<keyword evidence="4" id="KW-0812">Transmembrane</keyword>
<proteinExistence type="inferred from homology"/>
<comment type="caution">
    <text evidence="7">The sequence shown here is derived from an EMBL/GenBank/DDBJ whole genome shotgun (WGS) entry which is preliminary data.</text>
</comment>
<evidence type="ECO:0000313" key="8">
    <source>
        <dbReference type="Proteomes" id="UP001054252"/>
    </source>
</evidence>
<evidence type="ECO:0000256" key="1">
    <source>
        <dbReference type="ARBA" id="ARBA00004370"/>
    </source>
</evidence>
<keyword evidence="3" id="KW-0813">Transport</keyword>
<evidence type="ECO:0000256" key="2">
    <source>
        <dbReference type="ARBA" id="ARBA00010992"/>
    </source>
</evidence>
<organism evidence="7 8">
    <name type="scientific">Rubroshorea leprosula</name>
    <dbReference type="NCBI Taxonomy" id="152421"/>
    <lineage>
        <taxon>Eukaryota</taxon>
        <taxon>Viridiplantae</taxon>
        <taxon>Streptophyta</taxon>
        <taxon>Embryophyta</taxon>
        <taxon>Tracheophyta</taxon>
        <taxon>Spermatophyta</taxon>
        <taxon>Magnoliopsida</taxon>
        <taxon>eudicotyledons</taxon>
        <taxon>Gunneridae</taxon>
        <taxon>Pentapetalae</taxon>
        <taxon>rosids</taxon>
        <taxon>malvids</taxon>
        <taxon>Malvales</taxon>
        <taxon>Dipterocarpaceae</taxon>
        <taxon>Rubroshorea</taxon>
    </lineage>
</organism>
<comment type="subcellular location">
    <subcellularLocation>
        <location evidence="1">Membrane</location>
    </subcellularLocation>
</comment>
<reference evidence="7 8" key="1">
    <citation type="journal article" date="2021" name="Commun. Biol.">
        <title>The genome of Shorea leprosula (Dipterocarpaceae) highlights the ecological relevance of drought in aseasonal tropical rainforests.</title>
        <authorList>
            <person name="Ng K.K.S."/>
            <person name="Kobayashi M.J."/>
            <person name="Fawcett J.A."/>
            <person name="Hatakeyama M."/>
            <person name="Paape T."/>
            <person name="Ng C.H."/>
            <person name="Ang C.C."/>
            <person name="Tnah L.H."/>
            <person name="Lee C.T."/>
            <person name="Nishiyama T."/>
            <person name="Sese J."/>
            <person name="O'Brien M.J."/>
            <person name="Copetti D."/>
            <person name="Mohd Noor M.I."/>
            <person name="Ong R.C."/>
            <person name="Putra M."/>
            <person name="Sireger I.Z."/>
            <person name="Indrioko S."/>
            <person name="Kosugi Y."/>
            <person name="Izuno A."/>
            <person name="Isagi Y."/>
            <person name="Lee S.L."/>
            <person name="Shimizu K.K."/>
        </authorList>
    </citation>
    <scope>NUCLEOTIDE SEQUENCE [LARGE SCALE GENOMIC DNA]</scope>
    <source>
        <strain evidence="7">214</strain>
    </source>
</reference>
<dbReference type="InterPro" id="IPR005828">
    <property type="entry name" value="MFS_sugar_transport-like"/>
</dbReference>
<dbReference type="Gene3D" id="1.20.1250.20">
    <property type="entry name" value="MFS general substrate transporter like domains"/>
    <property type="match status" value="1"/>
</dbReference>
<keyword evidence="6" id="KW-0472">Membrane</keyword>
<dbReference type="Proteomes" id="UP001054252">
    <property type="component" value="Unassembled WGS sequence"/>
</dbReference>
<evidence type="ECO:0000313" key="7">
    <source>
        <dbReference type="EMBL" id="GKV30910.1"/>
    </source>
</evidence>
<gene>
    <name evidence="7" type="ORF">SLEP1_g39677</name>
</gene>
<dbReference type="AlphaFoldDB" id="A0AAV5L0Y9"/>
<dbReference type="GO" id="GO:0015144">
    <property type="term" value="F:carbohydrate transmembrane transporter activity"/>
    <property type="evidence" value="ECO:0007669"/>
    <property type="project" value="InterPro"/>
</dbReference>
<dbReference type="InterPro" id="IPR036259">
    <property type="entry name" value="MFS_trans_sf"/>
</dbReference>